<feature type="transmembrane region" description="Helical" evidence="7">
    <location>
        <begin position="233"/>
        <end position="257"/>
    </location>
</feature>
<gene>
    <name evidence="9" type="ORF">AS592_11155</name>
</gene>
<dbReference type="GO" id="GO:0042773">
    <property type="term" value="P:ATP synthesis coupled electron transport"/>
    <property type="evidence" value="ECO:0007669"/>
    <property type="project" value="InterPro"/>
</dbReference>
<dbReference type="GO" id="GO:0015990">
    <property type="term" value="P:electron transport coupled proton transport"/>
    <property type="evidence" value="ECO:0007669"/>
    <property type="project" value="TreeGrafter"/>
</dbReference>
<dbReference type="AlphaFoldDB" id="A0A151CK58"/>
<dbReference type="InterPro" id="IPR010227">
    <property type="entry name" value="NADH_Q_OxRdtase_chainM/4"/>
</dbReference>
<feature type="transmembrane region" description="Helical" evidence="7">
    <location>
        <begin position="318"/>
        <end position="339"/>
    </location>
</feature>
<evidence type="ECO:0000256" key="1">
    <source>
        <dbReference type="ARBA" id="ARBA00004127"/>
    </source>
</evidence>
<feature type="transmembrane region" description="Helical" evidence="7">
    <location>
        <begin position="33"/>
        <end position="56"/>
    </location>
</feature>
<feature type="transmembrane region" description="Helical" evidence="7">
    <location>
        <begin position="438"/>
        <end position="457"/>
    </location>
</feature>
<proteinExistence type="inferred from homology"/>
<protein>
    <submittedName>
        <fullName evidence="9">NADH-quinone oxidoreductase subunit M</fullName>
    </submittedName>
</protein>
<dbReference type="GO" id="GO:0016020">
    <property type="term" value="C:membrane"/>
    <property type="evidence" value="ECO:0007669"/>
    <property type="project" value="UniProtKB-SubCell"/>
</dbReference>
<dbReference type="Pfam" id="PF00361">
    <property type="entry name" value="Proton_antipo_M"/>
    <property type="match status" value="1"/>
</dbReference>
<evidence type="ECO:0000256" key="7">
    <source>
        <dbReference type="SAM" id="Phobius"/>
    </source>
</evidence>
<dbReference type="GO" id="GO:0003954">
    <property type="term" value="F:NADH dehydrogenase activity"/>
    <property type="evidence" value="ECO:0007669"/>
    <property type="project" value="TreeGrafter"/>
</dbReference>
<dbReference type="GO" id="GO:0012505">
    <property type="term" value="C:endomembrane system"/>
    <property type="evidence" value="ECO:0007669"/>
    <property type="project" value="UniProtKB-SubCell"/>
</dbReference>
<dbReference type="Proteomes" id="UP000075359">
    <property type="component" value="Unassembled WGS sequence"/>
</dbReference>
<feature type="domain" description="NADH:quinone oxidoreductase/Mrp antiporter transmembrane" evidence="8">
    <location>
        <begin position="123"/>
        <end position="408"/>
    </location>
</feature>
<feature type="transmembrane region" description="Helical" evidence="7">
    <location>
        <begin position="6"/>
        <end position="21"/>
    </location>
</feature>
<comment type="subcellular location">
    <subcellularLocation>
        <location evidence="1">Endomembrane system</location>
        <topology evidence="1">Multi-pass membrane protein</topology>
    </subcellularLocation>
    <subcellularLocation>
        <location evidence="6">Membrane</location>
        <topology evidence="6">Multi-pass membrane protein</topology>
    </subcellularLocation>
</comment>
<comment type="caution">
    <text evidence="9">The sequence shown here is derived from an EMBL/GenBank/DDBJ whole genome shotgun (WGS) entry which is preliminary data.</text>
</comment>
<feature type="transmembrane region" description="Helical" evidence="7">
    <location>
        <begin position="291"/>
        <end position="312"/>
    </location>
</feature>
<dbReference type="PRINTS" id="PR01437">
    <property type="entry name" value="NUOXDRDTASE4"/>
</dbReference>
<dbReference type="OrthoDB" id="9805769at2"/>
<accession>A0A151CK58</accession>
<dbReference type="PANTHER" id="PTHR43507:SF1">
    <property type="entry name" value="NADH-UBIQUINONE OXIDOREDUCTASE CHAIN 4"/>
    <property type="match status" value="1"/>
</dbReference>
<keyword evidence="3 6" id="KW-0812">Transmembrane</keyword>
<feature type="transmembrane region" description="Helical" evidence="7">
    <location>
        <begin position="360"/>
        <end position="383"/>
    </location>
</feature>
<feature type="transmembrane region" description="Helical" evidence="7">
    <location>
        <begin position="76"/>
        <end position="96"/>
    </location>
</feature>
<keyword evidence="10" id="KW-1185">Reference proteome</keyword>
<dbReference type="GO" id="GO:0048039">
    <property type="term" value="F:ubiquinone binding"/>
    <property type="evidence" value="ECO:0007669"/>
    <property type="project" value="TreeGrafter"/>
</dbReference>
<feature type="transmembrane region" description="Helical" evidence="7">
    <location>
        <begin position="127"/>
        <end position="147"/>
    </location>
</feature>
<organism evidence="9 10">
    <name type="scientific">Sulfurovum riftiae</name>
    <dbReference type="NCBI Taxonomy" id="1630136"/>
    <lineage>
        <taxon>Bacteria</taxon>
        <taxon>Pseudomonadati</taxon>
        <taxon>Campylobacterota</taxon>
        <taxon>Epsilonproteobacteria</taxon>
        <taxon>Campylobacterales</taxon>
        <taxon>Sulfurovaceae</taxon>
        <taxon>Sulfurovum</taxon>
    </lineage>
</organism>
<feature type="transmembrane region" description="Helical" evidence="7">
    <location>
        <begin position="103"/>
        <end position="121"/>
    </location>
</feature>
<dbReference type="RefSeq" id="WP_067328646.1">
    <property type="nucleotide sequence ID" value="NZ_LNKT01000001.1"/>
</dbReference>
<evidence type="ECO:0000256" key="3">
    <source>
        <dbReference type="ARBA" id="ARBA00022692"/>
    </source>
</evidence>
<evidence type="ECO:0000313" key="10">
    <source>
        <dbReference type="Proteomes" id="UP000075359"/>
    </source>
</evidence>
<sequence>MNPLYLIFGPIILSALTALMGEKRGGTVRTIALLLFTGMLFYSLELLSLLPATGYLDLGSYLPVAQFNFELSLKVDHLSVIMLILTSLLLILVTLSSWTMKQATAYFSLLILFAGPISGVFMSTDLLWFFIFWELTLVPMYFLVGVWGAEGRIYAAVKFFLYTHVASMLILLAFFLIYKETGTFDITLVKESMLASPVLIWWLLFVGFAVKMPIFPFHTWLPDAHVQAPAPISVLLAGVLLKMGAYAMIRMVVLMMPEQSENFAWVILVLGLVTLFYAGFMALYETHLKKMVAYSSISHMGLVTVAIATLSYSGLSAALFEMIGHALIISPLFLIAGFLHHKTGSWQMGDMGGLMQKAPYLSALFVLAGLAALGLPGTMGFIGELTILIASIKTYGFWLIVVALASMIGAGYIIWTFRRVIYGEMSETVKKSDFGMNRVEFAALVIFALLIIGFGLYPSALFDVINSAFASLAPQGGL</sequence>
<dbReference type="InterPro" id="IPR003918">
    <property type="entry name" value="NADH_UbQ_OxRdtase"/>
</dbReference>
<dbReference type="NCBIfam" id="TIGR01972">
    <property type="entry name" value="NDH_I_M"/>
    <property type="match status" value="1"/>
</dbReference>
<feature type="transmembrane region" description="Helical" evidence="7">
    <location>
        <begin position="395"/>
        <end position="417"/>
    </location>
</feature>
<reference evidence="9 10" key="1">
    <citation type="submission" date="2015-11" db="EMBL/GenBank/DDBJ databases">
        <title>Draft genome of Sulfurovum riftiae 1812E, a member of the Epsilonproteobacteria isolated from the tube of the deep-sea hydrothermal vent tubewom Riftia pachyptila.</title>
        <authorList>
            <person name="Vetriani C."/>
            <person name="Giovannelli D."/>
        </authorList>
    </citation>
    <scope>NUCLEOTIDE SEQUENCE [LARGE SCALE GENOMIC DNA]</scope>
    <source>
        <strain evidence="9 10">1812E</strain>
    </source>
</reference>
<evidence type="ECO:0000256" key="2">
    <source>
        <dbReference type="ARBA" id="ARBA00009025"/>
    </source>
</evidence>
<comment type="similarity">
    <text evidence="2">Belongs to the complex I subunit 4 family.</text>
</comment>
<dbReference type="STRING" id="1630136.AS592_11155"/>
<keyword evidence="4 7" id="KW-1133">Transmembrane helix</keyword>
<evidence type="ECO:0000256" key="4">
    <source>
        <dbReference type="ARBA" id="ARBA00022989"/>
    </source>
</evidence>
<feature type="transmembrane region" description="Helical" evidence="7">
    <location>
        <begin position="263"/>
        <end position="284"/>
    </location>
</feature>
<evidence type="ECO:0000259" key="8">
    <source>
        <dbReference type="Pfam" id="PF00361"/>
    </source>
</evidence>
<dbReference type="EMBL" id="LNKT01000001">
    <property type="protein sequence ID" value="KYJ87643.1"/>
    <property type="molecule type" value="Genomic_DNA"/>
</dbReference>
<name>A0A151CK58_9BACT</name>
<evidence type="ECO:0000313" key="9">
    <source>
        <dbReference type="EMBL" id="KYJ87643.1"/>
    </source>
</evidence>
<evidence type="ECO:0000256" key="6">
    <source>
        <dbReference type="RuleBase" id="RU000320"/>
    </source>
</evidence>
<dbReference type="PANTHER" id="PTHR43507">
    <property type="entry name" value="NADH-UBIQUINONE OXIDOREDUCTASE CHAIN 4"/>
    <property type="match status" value="1"/>
</dbReference>
<feature type="transmembrane region" description="Helical" evidence="7">
    <location>
        <begin position="198"/>
        <end position="221"/>
    </location>
</feature>
<feature type="transmembrane region" description="Helical" evidence="7">
    <location>
        <begin position="159"/>
        <end position="178"/>
    </location>
</feature>
<dbReference type="InterPro" id="IPR001750">
    <property type="entry name" value="ND/Mrp_TM"/>
</dbReference>
<evidence type="ECO:0000256" key="5">
    <source>
        <dbReference type="ARBA" id="ARBA00023136"/>
    </source>
</evidence>
<keyword evidence="5 7" id="KW-0472">Membrane</keyword>
<dbReference type="GO" id="GO:0008137">
    <property type="term" value="F:NADH dehydrogenase (ubiquinone) activity"/>
    <property type="evidence" value="ECO:0007669"/>
    <property type="project" value="InterPro"/>
</dbReference>